<gene>
    <name evidence="9" type="ordered locus">Dalk_2449</name>
</gene>
<keyword evidence="7 8" id="KW-0472">Membrane</keyword>
<name>B8FB56_DESAL</name>
<keyword evidence="4" id="KW-0808">Transferase</keyword>
<dbReference type="GO" id="GO:0005886">
    <property type="term" value="C:plasma membrane"/>
    <property type="evidence" value="ECO:0007669"/>
    <property type="project" value="UniProtKB-SubCell"/>
</dbReference>
<evidence type="ECO:0000313" key="10">
    <source>
        <dbReference type="Proteomes" id="UP000000739"/>
    </source>
</evidence>
<keyword evidence="5 8" id="KW-0812">Transmembrane</keyword>
<feature type="transmembrane region" description="Helical" evidence="8">
    <location>
        <begin position="12"/>
        <end position="32"/>
    </location>
</feature>
<comment type="subcellular location">
    <subcellularLocation>
        <location evidence="1">Cell membrane</location>
        <topology evidence="1">Multi-pass membrane protein</topology>
    </subcellularLocation>
</comment>
<evidence type="ECO:0000256" key="7">
    <source>
        <dbReference type="ARBA" id="ARBA00023136"/>
    </source>
</evidence>
<keyword evidence="3" id="KW-0328">Glycosyltransferase</keyword>
<dbReference type="GO" id="GO:0016763">
    <property type="term" value="F:pentosyltransferase activity"/>
    <property type="evidence" value="ECO:0007669"/>
    <property type="project" value="TreeGrafter"/>
</dbReference>
<feature type="transmembrane region" description="Helical" evidence="8">
    <location>
        <begin position="385"/>
        <end position="402"/>
    </location>
</feature>
<dbReference type="GO" id="GO:0009103">
    <property type="term" value="P:lipopolysaccharide biosynthetic process"/>
    <property type="evidence" value="ECO:0007669"/>
    <property type="project" value="UniProtKB-ARBA"/>
</dbReference>
<feature type="transmembrane region" description="Helical" evidence="8">
    <location>
        <begin position="173"/>
        <end position="188"/>
    </location>
</feature>
<feature type="transmembrane region" description="Helical" evidence="8">
    <location>
        <begin position="99"/>
        <end position="119"/>
    </location>
</feature>
<organism evidence="9 10">
    <name type="scientific">Desulfatibacillum aliphaticivorans</name>
    <dbReference type="NCBI Taxonomy" id="218208"/>
    <lineage>
        <taxon>Bacteria</taxon>
        <taxon>Pseudomonadati</taxon>
        <taxon>Thermodesulfobacteriota</taxon>
        <taxon>Desulfobacteria</taxon>
        <taxon>Desulfobacterales</taxon>
        <taxon>Desulfatibacillaceae</taxon>
        <taxon>Desulfatibacillum</taxon>
    </lineage>
</organism>
<evidence type="ECO:0000256" key="8">
    <source>
        <dbReference type="SAM" id="Phobius"/>
    </source>
</evidence>
<sequence length="545" mass="60899">MQETIQPSNEKRFKIAWFIAVLSVCLIAVVILHDDYGIAWDGARLADYGDAVLEYFTSGFTSQAYKQCDDAHYYGPLVEVLSSAVYSHFPGHRFEIRHLISALTGLLALAGMMSIAALFKGRSVLVFSTLALIMMPRFVGHAFINTKDIPFACGFAWTMFSLVLLFRGHRFSWFKFLFFGLCLGLTLAVRTGGLLALCFLFPVGGFYFLANKPWLEERAGGLAYKGVSLGLKLLSASAIAWLVMVAFWPWAHESPFLHPIEAFKLASQFNRPYLVLFQGNVIQSPDLPWYYLPWYLLISTPLPTIILLAAGVAVSIFGVLKAFRDDESLLYVCLLLWFWFPIGYVIATHPNIYDGIRHFLFILPAMALLAGAGAAWLVQAMKRKARNAAVITLSGLLVLPLVDMIELHPYQMTYFNGVAGGVGGAYGKYDTDYWLTSYKECMEWLNNNTDPKDGPIKVLVAMEPLSINCAKYFAAPHIQIVLANKRPSEAYMPDFLDYYVGNSRFSNHACFPKNKVVYIVQRQGAVFSVIRQNKPMPAPPEGAAP</sequence>
<evidence type="ECO:0000256" key="2">
    <source>
        <dbReference type="ARBA" id="ARBA00022475"/>
    </source>
</evidence>
<dbReference type="PANTHER" id="PTHR33908">
    <property type="entry name" value="MANNOSYLTRANSFERASE YKCB-RELATED"/>
    <property type="match status" value="1"/>
</dbReference>
<evidence type="ECO:0000256" key="1">
    <source>
        <dbReference type="ARBA" id="ARBA00004651"/>
    </source>
</evidence>
<dbReference type="PANTHER" id="PTHR33908:SF11">
    <property type="entry name" value="MEMBRANE PROTEIN"/>
    <property type="match status" value="1"/>
</dbReference>
<dbReference type="Proteomes" id="UP000000739">
    <property type="component" value="Chromosome"/>
</dbReference>
<dbReference type="EMBL" id="CP001322">
    <property type="protein sequence ID" value="ACL04142.1"/>
    <property type="molecule type" value="Genomic_DNA"/>
</dbReference>
<feature type="transmembrane region" description="Helical" evidence="8">
    <location>
        <begin position="294"/>
        <end position="317"/>
    </location>
</feature>
<keyword evidence="2" id="KW-1003">Cell membrane</keyword>
<evidence type="ECO:0000313" key="9">
    <source>
        <dbReference type="EMBL" id="ACL04142.1"/>
    </source>
</evidence>
<dbReference type="AlphaFoldDB" id="B8FB56"/>
<feature type="transmembrane region" description="Helical" evidence="8">
    <location>
        <begin position="231"/>
        <end position="251"/>
    </location>
</feature>
<protein>
    <recommendedName>
        <fullName evidence="11">Glycosyltransferase RgtA/B/C/D-like domain-containing protein</fullName>
    </recommendedName>
</protein>
<proteinExistence type="predicted"/>
<dbReference type="RefSeq" id="WP_015947216.1">
    <property type="nucleotide sequence ID" value="NC_011768.1"/>
</dbReference>
<dbReference type="HOGENOM" id="CLU_036575_0_0_7"/>
<feature type="transmembrane region" description="Helical" evidence="8">
    <location>
        <begin position="149"/>
        <end position="166"/>
    </location>
</feature>
<evidence type="ECO:0008006" key="11">
    <source>
        <dbReference type="Google" id="ProtNLM"/>
    </source>
</evidence>
<dbReference type="InterPro" id="IPR050297">
    <property type="entry name" value="LipidA_mod_glycosyltrf_83"/>
</dbReference>
<feature type="transmembrane region" description="Helical" evidence="8">
    <location>
        <begin position="329"/>
        <end position="347"/>
    </location>
</feature>
<feature type="transmembrane region" description="Helical" evidence="8">
    <location>
        <begin position="194"/>
        <end position="210"/>
    </location>
</feature>
<dbReference type="eggNOG" id="COG1807">
    <property type="taxonomic scope" value="Bacteria"/>
</dbReference>
<keyword evidence="6 8" id="KW-1133">Transmembrane helix</keyword>
<reference evidence="9 10" key="1">
    <citation type="journal article" date="2012" name="Environ. Microbiol.">
        <title>The genome sequence of Desulfatibacillum alkenivorans AK-01: a blueprint for anaerobic alkane oxidation.</title>
        <authorList>
            <person name="Callaghan A.V."/>
            <person name="Morris B.E."/>
            <person name="Pereira I.A."/>
            <person name="McInerney M.J."/>
            <person name="Austin R.N."/>
            <person name="Groves J.T."/>
            <person name="Kukor J.J."/>
            <person name="Suflita J.M."/>
            <person name="Young L.Y."/>
            <person name="Zylstra G.J."/>
            <person name="Wawrik B."/>
        </authorList>
    </citation>
    <scope>NUCLEOTIDE SEQUENCE [LARGE SCALE GENOMIC DNA]</scope>
    <source>
        <strain evidence="9 10">AK-01</strain>
    </source>
</reference>
<keyword evidence="10" id="KW-1185">Reference proteome</keyword>
<feature type="transmembrane region" description="Helical" evidence="8">
    <location>
        <begin position="124"/>
        <end position="143"/>
    </location>
</feature>
<feature type="transmembrane region" description="Helical" evidence="8">
    <location>
        <begin position="359"/>
        <end position="378"/>
    </location>
</feature>
<dbReference type="KEGG" id="dal:Dalk_2449"/>
<evidence type="ECO:0000256" key="6">
    <source>
        <dbReference type="ARBA" id="ARBA00022989"/>
    </source>
</evidence>
<evidence type="ECO:0000256" key="4">
    <source>
        <dbReference type="ARBA" id="ARBA00022679"/>
    </source>
</evidence>
<evidence type="ECO:0000256" key="3">
    <source>
        <dbReference type="ARBA" id="ARBA00022676"/>
    </source>
</evidence>
<evidence type="ECO:0000256" key="5">
    <source>
        <dbReference type="ARBA" id="ARBA00022692"/>
    </source>
</evidence>
<accession>B8FB56</accession>